<name>A0A2T5KDI5_9RHOB</name>
<reference evidence="3 4" key="1">
    <citation type="submission" date="2018-04" db="EMBL/GenBank/DDBJ databases">
        <title>Genomic Encyclopedia of Type Strains, Phase III (KMG-III): the genomes of soil and plant-associated and newly described type strains.</title>
        <authorList>
            <person name="Whitman W."/>
        </authorList>
    </citation>
    <scope>NUCLEOTIDE SEQUENCE [LARGE SCALE GENOMIC DNA]</scope>
    <source>
        <strain evidence="3 4">KA25</strain>
    </source>
</reference>
<dbReference type="RefSeq" id="WP_011908697.1">
    <property type="nucleotide sequence ID" value="NZ_CP089965.1"/>
</dbReference>
<keyword evidence="1" id="KW-0732">Signal</keyword>
<dbReference type="AlphaFoldDB" id="A0A2T5KDI5"/>
<dbReference type="Pfam" id="PF00174">
    <property type="entry name" value="Oxidored_molyb"/>
    <property type="match status" value="1"/>
</dbReference>
<sequence>MTVRAGRFLALCCAAAICAAASSVAASPADLPAPAGTPLLTVDGAIARSNDAGRAVFDLDMLQELPARSFRTSTVWTEGVREFTGVPLKALLERLGVDGPVSVSATAINDYAVEIPADAIGDQAPIIAYHIDGATFSRREKGPLWVVFPYDAEERYRTEVTYGQSIWQLDRLTVRP</sequence>
<dbReference type="OrthoDB" id="9798763at2"/>
<gene>
    <name evidence="3" type="ORF">C8J28_102246</name>
</gene>
<comment type="caution">
    <text evidence="3">The sequence shown here is derived from an EMBL/GenBank/DDBJ whole genome shotgun (WGS) entry which is preliminary data.</text>
</comment>
<evidence type="ECO:0000259" key="2">
    <source>
        <dbReference type="Pfam" id="PF00174"/>
    </source>
</evidence>
<protein>
    <recommendedName>
        <fullName evidence="2">Oxidoreductase molybdopterin-binding domain-containing protein</fullName>
    </recommendedName>
</protein>
<evidence type="ECO:0000256" key="1">
    <source>
        <dbReference type="SAM" id="SignalP"/>
    </source>
</evidence>
<feature type="signal peptide" evidence="1">
    <location>
        <begin position="1"/>
        <end position="25"/>
    </location>
</feature>
<dbReference type="EMBL" id="QAOT01000002">
    <property type="protein sequence ID" value="PTR20481.1"/>
    <property type="molecule type" value="Genomic_DNA"/>
</dbReference>
<dbReference type="Gene3D" id="3.90.420.10">
    <property type="entry name" value="Oxidoreductase, molybdopterin-binding domain"/>
    <property type="match status" value="1"/>
</dbReference>
<dbReference type="InterPro" id="IPR036374">
    <property type="entry name" value="OxRdtase_Mopterin-bd_sf"/>
</dbReference>
<keyword evidence="4" id="KW-1185">Reference proteome</keyword>
<feature type="chain" id="PRO_5015685182" description="Oxidoreductase molybdopterin-binding domain-containing protein" evidence="1">
    <location>
        <begin position="26"/>
        <end position="176"/>
    </location>
</feature>
<evidence type="ECO:0000313" key="4">
    <source>
        <dbReference type="Proteomes" id="UP000244060"/>
    </source>
</evidence>
<proteinExistence type="predicted"/>
<dbReference type="SUPFAM" id="SSF56524">
    <property type="entry name" value="Oxidoreductase molybdopterin-binding domain"/>
    <property type="match status" value="1"/>
</dbReference>
<dbReference type="InterPro" id="IPR000572">
    <property type="entry name" value="OxRdtase_Mopterin-bd_dom"/>
</dbReference>
<evidence type="ECO:0000313" key="3">
    <source>
        <dbReference type="EMBL" id="PTR20481.1"/>
    </source>
</evidence>
<accession>A0A2T5KDI5</accession>
<dbReference type="Proteomes" id="UP000244060">
    <property type="component" value="Unassembled WGS sequence"/>
</dbReference>
<feature type="domain" description="Oxidoreductase molybdopterin-binding" evidence="2">
    <location>
        <begin position="79"/>
        <end position="149"/>
    </location>
</feature>
<organism evidence="3 4">
    <name type="scientific">Cereibacter azotoformans</name>
    <dbReference type="NCBI Taxonomy" id="43057"/>
    <lineage>
        <taxon>Bacteria</taxon>
        <taxon>Pseudomonadati</taxon>
        <taxon>Pseudomonadota</taxon>
        <taxon>Alphaproteobacteria</taxon>
        <taxon>Rhodobacterales</taxon>
        <taxon>Paracoccaceae</taxon>
        <taxon>Cereibacter</taxon>
    </lineage>
</organism>